<sequence>MGFWVFSKFFQMVVFFLKIPNLDFAVYLRPFYVPYMPHRYPAAKINKMPKGSVPALQQEMLRRVSKRYDVDVIVKSASNDGLTILRAVDKESAHEFVQETLQEAWETADDWFIQ</sequence>
<gene>
    <name evidence="1" type="ordered locus">ECED1_1675</name>
</gene>
<organism evidence="1 2">
    <name type="scientific">Escherichia coli O81 (strain ED1a)</name>
    <dbReference type="NCBI Taxonomy" id="585397"/>
    <lineage>
        <taxon>Bacteria</taxon>
        <taxon>Pseudomonadati</taxon>
        <taxon>Pseudomonadota</taxon>
        <taxon>Gammaproteobacteria</taxon>
        <taxon>Enterobacterales</taxon>
        <taxon>Enterobacteriaceae</taxon>
        <taxon>Escherichia</taxon>
    </lineage>
</organism>
<evidence type="ECO:0000313" key="2">
    <source>
        <dbReference type="Proteomes" id="UP000000748"/>
    </source>
</evidence>
<dbReference type="Gene3D" id="3.30.910.10">
    <property type="entry name" value="DinI-like"/>
    <property type="match status" value="1"/>
</dbReference>
<protein>
    <submittedName>
        <fullName evidence="1">Damage-inducible protein from phage origin (DinI-like)</fullName>
    </submittedName>
</protein>
<dbReference type="Pfam" id="PF06183">
    <property type="entry name" value="DinI"/>
    <property type="match status" value="1"/>
</dbReference>
<dbReference type="EMBL" id="CU928162">
    <property type="protein sequence ID" value="CAR07872.2"/>
    <property type="molecule type" value="Genomic_DNA"/>
</dbReference>
<evidence type="ECO:0000313" key="1">
    <source>
        <dbReference type="EMBL" id="CAR07872.2"/>
    </source>
</evidence>
<dbReference type="HOGENOM" id="CLU_2259511_0_0_6"/>
<accession>B7MUV6</accession>
<proteinExistence type="predicted"/>
<reference evidence="2" key="1">
    <citation type="journal article" date="2009" name="PLoS Genet.">
        <title>Organised genome dynamics in the Escherichia coli species results in highly diverse adaptive paths.</title>
        <authorList>
            <person name="Touchon M."/>
            <person name="Hoede C."/>
            <person name="Tenaillon O."/>
            <person name="Barbe V."/>
            <person name="Baeriswyl S."/>
            <person name="Bidet P."/>
            <person name="Bingen E."/>
            <person name="Bonacorsi S."/>
            <person name="Bouchier C."/>
            <person name="Bouvet O."/>
            <person name="Calteau A."/>
            <person name="Chiapello H."/>
            <person name="Clermont O."/>
            <person name="Cruveiller S."/>
            <person name="Danchin A."/>
            <person name="Diard M."/>
            <person name="Dossat C."/>
            <person name="Karoui M.E."/>
            <person name="Frapy E."/>
            <person name="Garry L."/>
            <person name="Ghigo J.M."/>
            <person name="Gilles A.M."/>
            <person name="Johnson J."/>
            <person name="Le Bouguenec C."/>
            <person name="Lescat M."/>
            <person name="Mangenot S."/>
            <person name="Martinez-Jehanne V."/>
            <person name="Matic I."/>
            <person name="Nassif X."/>
            <person name="Oztas S."/>
            <person name="Petit M.A."/>
            <person name="Pichon C."/>
            <person name="Rouy Z."/>
            <person name="Ruf C.S."/>
            <person name="Schneider D."/>
            <person name="Tourret J."/>
            <person name="Vacherie B."/>
            <person name="Vallenet D."/>
            <person name="Medigue C."/>
            <person name="Rocha E.P.C."/>
            <person name="Denamur E."/>
        </authorList>
    </citation>
    <scope>NUCLEOTIDE SEQUENCE [LARGE SCALE GENOMIC DNA]</scope>
    <source>
        <strain evidence="2">ED1a</strain>
    </source>
</reference>
<dbReference type="KEGG" id="ecq:ECED1_1675"/>
<dbReference type="Proteomes" id="UP000000748">
    <property type="component" value="Chromosome"/>
</dbReference>
<dbReference type="InterPro" id="IPR036687">
    <property type="entry name" value="DinI-like_sf"/>
</dbReference>
<dbReference type="InterPro" id="IPR010391">
    <property type="entry name" value="DNA_damage-inducible_DinI-like"/>
</dbReference>
<dbReference type="AlphaFoldDB" id="B7MUV6"/>
<dbReference type="SUPFAM" id="SSF54857">
    <property type="entry name" value="DNA damage-inducible protein DinI"/>
    <property type="match status" value="1"/>
</dbReference>
<name>B7MUV6_ECO81</name>